<dbReference type="CDD" id="cd06223">
    <property type="entry name" value="PRTases_typeI"/>
    <property type="match status" value="1"/>
</dbReference>
<keyword evidence="4" id="KW-1185">Reference proteome</keyword>
<organism evidence="3 4">
    <name type="scientific">Kitasatospora kazusensis</name>
    <dbReference type="NCBI Taxonomy" id="407974"/>
    <lineage>
        <taxon>Bacteria</taxon>
        <taxon>Bacillati</taxon>
        <taxon>Actinomycetota</taxon>
        <taxon>Actinomycetes</taxon>
        <taxon>Kitasatosporales</taxon>
        <taxon>Streptomycetaceae</taxon>
        <taxon>Kitasatospora</taxon>
    </lineage>
</organism>
<dbReference type="InterPro" id="IPR000836">
    <property type="entry name" value="PRTase_dom"/>
</dbReference>
<dbReference type="EMBL" id="BAAANT010000060">
    <property type="protein sequence ID" value="GAA2157527.1"/>
    <property type="molecule type" value="Genomic_DNA"/>
</dbReference>
<accession>A0ABN3AAZ5</accession>
<feature type="region of interest" description="Disordered" evidence="2">
    <location>
        <begin position="46"/>
        <end position="65"/>
    </location>
</feature>
<dbReference type="InterPro" id="IPR029057">
    <property type="entry name" value="PRTase-like"/>
</dbReference>
<name>A0ABN3AAZ5_9ACTN</name>
<evidence type="ECO:0008006" key="5">
    <source>
        <dbReference type="Google" id="ProtNLM"/>
    </source>
</evidence>
<reference evidence="3 4" key="1">
    <citation type="journal article" date="2019" name="Int. J. Syst. Evol. Microbiol.">
        <title>The Global Catalogue of Microorganisms (GCM) 10K type strain sequencing project: providing services to taxonomists for standard genome sequencing and annotation.</title>
        <authorList>
            <consortium name="The Broad Institute Genomics Platform"/>
            <consortium name="The Broad Institute Genome Sequencing Center for Infectious Disease"/>
            <person name="Wu L."/>
            <person name="Ma J."/>
        </authorList>
    </citation>
    <scope>NUCLEOTIDE SEQUENCE [LARGE SCALE GENOMIC DNA]</scope>
    <source>
        <strain evidence="3 4">JCM 14560</strain>
    </source>
</reference>
<gene>
    <name evidence="3" type="ORF">GCM10009760_59790</name>
</gene>
<dbReference type="RefSeq" id="WP_344469329.1">
    <property type="nucleotide sequence ID" value="NZ_BAAANT010000060.1"/>
</dbReference>
<evidence type="ECO:0000313" key="3">
    <source>
        <dbReference type="EMBL" id="GAA2157527.1"/>
    </source>
</evidence>
<evidence type="ECO:0000256" key="1">
    <source>
        <dbReference type="ARBA" id="ARBA00008007"/>
    </source>
</evidence>
<sequence length="260" mass="26265">MTTTGSSRLAVGLLDLLELLLPAECAGCRTGHSQLCPGCRAALSDPRAGPAGPLPAPPGLPPLHAAAPYADPVRQLLIAHKERGALRLAGPLGLALAGAVRSALGPGPPGPVLLVPMPSTRQAVRARGHDPMLRLARAAARALGRAGHQAQVCAVLRHGRAVADQSGLSAAERHRNLRGALGVPGRAAARLAAQARGRPLILVDDLVTTGASLTEAARALRAAGHPPHAAATVAATVRRAPARHRAAARQASRGAAIPGS</sequence>
<protein>
    <recommendedName>
        <fullName evidence="5">Amidophosphoribosyltransferase</fullName>
    </recommendedName>
</protein>
<dbReference type="PANTHER" id="PTHR47505:SF1">
    <property type="entry name" value="DNA UTILIZATION PROTEIN YHGH"/>
    <property type="match status" value="1"/>
</dbReference>
<evidence type="ECO:0000256" key="2">
    <source>
        <dbReference type="SAM" id="MobiDB-lite"/>
    </source>
</evidence>
<dbReference type="PANTHER" id="PTHR47505">
    <property type="entry name" value="DNA UTILIZATION PROTEIN YHGH"/>
    <property type="match status" value="1"/>
</dbReference>
<comment type="caution">
    <text evidence="3">The sequence shown here is derived from an EMBL/GenBank/DDBJ whole genome shotgun (WGS) entry which is preliminary data.</text>
</comment>
<evidence type="ECO:0000313" key="4">
    <source>
        <dbReference type="Proteomes" id="UP001422759"/>
    </source>
</evidence>
<feature type="compositionally biased region" description="Pro residues" evidence="2">
    <location>
        <begin position="52"/>
        <end position="61"/>
    </location>
</feature>
<dbReference type="SUPFAM" id="SSF53271">
    <property type="entry name" value="PRTase-like"/>
    <property type="match status" value="1"/>
</dbReference>
<proteinExistence type="inferred from homology"/>
<dbReference type="Proteomes" id="UP001422759">
    <property type="component" value="Unassembled WGS sequence"/>
</dbReference>
<comment type="similarity">
    <text evidence="1">Belongs to the ComF/GntX family.</text>
</comment>
<dbReference type="Gene3D" id="3.40.50.2020">
    <property type="match status" value="1"/>
</dbReference>
<dbReference type="InterPro" id="IPR051910">
    <property type="entry name" value="ComF/GntX_DNA_util-trans"/>
</dbReference>